<keyword evidence="3" id="KW-1185">Reference proteome</keyword>
<reference evidence="2" key="1">
    <citation type="journal article" date="2021" name="IMA Fungus">
        <title>Genomic characterization of three marine fungi, including Emericellopsis atlantica sp. nov. with signatures of a generalist lifestyle and marine biomass degradation.</title>
        <authorList>
            <person name="Hagestad O.C."/>
            <person name="Hou L."/>
            <person name="Andersen J.H."/>
            <person name="Hansen E.H."/>
            <person name="Altermark B."/>
            <person name="Li C."/>
            <person name="Kuhnert E."/>
            <person name="Cox R.J."/>
            <person name="Crous P.W."/>
            <person name="Spatafora J.W."/>
            <person name="Lail K."/>
            <person name="Amirebrahimi M."/>
            <person name="Lipzen A."/>
            <person name="Pangilinan J."/>
            <person name="Andreopoulos W."/>
            <person name="Hayes R.D."/>
            <person name="Ng V."/>
            <person name="Grigoriev I.V."/>
            <person name="Jackson S.A."/>
            <person name="Sutton T.D.S."/>
            <person name="Dobson A.D.W."/>
            <person name="Rama T."/>
        </authorList>
    </citation>
    <scope>NUCLEOTIDE SEQUENCE</scope>
    <source>
        <strain evidence="2">TRa3180A</strain>
    </source>
</reference>
<sequence length="108" mass="12619">MARESTSIYSSILFNSISLLLSLAFINFTCHCYRSSSAERINYANFEPTQFLKDNTEPSQCKPTVLPRSRLEHIFCRILSDIYRYLEYLATAPKHYNTIKRPNLTLPY</sequence>
<feature type="transmembrane region" description="Helical" evidence="1">
    <location>
        <begin position="12"/>
        <end position="30"/>
    </location>
</feature>
<dbReference type="AlphaFoldDB" id="A0A9P7YWI2"/>
<dbReference type="Proteomes" id="UP000887226">
    <property type="component" value="Unassembled WGS sequence"/>
</dbReference>
<gene>
    <name evidence="2" type="ORF">BJ878DRAFT_256985</name>
</gene>
<protein>
    <submittedName>
        <fullName evidence="2">Uncharacterized protein</fullName>
    </submittedName>
</protein>
<keyword evidence="1" id="KW-0472">Membrane</keyword>
<proteinExistence type="predicted"/>
<keyword evidence="1" id="KW-0812">Transmembrane</keyword>
<comment type="caution">
    <text evidence="2">The sequence shown here is derived from an EMBL/GenBank/DDBJ whole genome shotgun (WGS) entry which is preliminary data.</text>
</comment>
<dbReference type="EMBL" id="MU254301">
    <property type="protein sequence ID" value="KAG9240956.1"/>
    <property type="molecule type" value="Genomic_DNA"/>
</dbReference>
<organism evidence="2 3">
    <name type="scientific">Calycina marina</name>
    <dbReference type="NCBI Taxonomy" id="1763456"/>
    <lineage>
        <taxon>Eukaryota</taxon>
        <taxon>Fungi</taxon>
        <taxon>Dikarya</taxon>
        <taxon>Ascomycota</taxon>
        <taxon>Pezizomycotina</taxon>
        <taxon>Leotiomycetes</taxon>
        <taxon>Helotiales</taxon>
        <taxon>Pezizellaceae</taxon>
        <taxon>Calycina</taxon>
    </lineage>
</organism>
<evidence type="ECO:0000256" key="1">
    <source>
        <dbReference type="SAM" id="Phobius"/>
    </source>
</evidence>
<name>A0A9P7YWI2_9HELO</name>
<accession>A0A9P7YWI2</accession>
<evidence type="ECO:0000313" key="2">
    <source>
        <dbReference type="EMBL" id="KAG9240956.1"/>
    </source>
</evidence>
<evidence type="ECO:0000313" key="3">
    <source>
        <dbReference type="Proteomes" id="UP000887226"/>
    </source>
</evidence>
<keyword evidence="1" id="KW-1133">Transmembrane helix</keyword>